<dbReference type="PANTHER" id="PTHR43236">
    <property type="entry name" value="ANTITOXIN HIGA1"/>
    <property type="match status" value="1"/>
</dbReference>
<dbReference type="Proteomes" id="UP000254343">
    <property type="component" value="Unassembled WGS sequence"/>
</dbReference>
<dbReference type="PANTHER" id="PTHR43236:SF1">
    <property type="entry name" value="BLL7220 PROTEIN"/>
    <property type="match status" value="1"/>
</dbReference>
<accession>A0A380W363</accession>
<sequence length="296" mass="32352">MSAGLRLARRSIAESAATQVLRANNIEGPWVDPIAIAKAKGIEVRAKPDTADGVSGMLLKAGDEFGILYATKIPSRGFQRFSVAHELGHYCIEGHSDALLDNGMHISHAGFQSSDPYEHEADHFAAALLMPERAFKRAIDEYDPGLACVEALSKQCETSLTATAIRYVTLTADGVAVLLTKGDGVEWCFMSDGLKQAKGLRFIRKWAPVPDTTLTASFNTRPDDERAGQSDSREACLNDWMGGDCSYRVTEEVIGLGRYGRSLTILTCKGLSMRSEAEEDDGDEDKLIESWTPRFK</sequence>
<organism evidence="3 4">
    <name type="scientific">Afipia felis</name>
    <name type="common">Cat scratch disease bacillus</name>
    <dbReference type="NCBI Taxonomy" id="1035"/>
    <lineage>
        <taxon>Bacteria</taxon>
        <taxon>Pseudomonadati</taxon>
        <taxon>Pseudomonadota</taxon>
        <taxon>Alphaproteobacteria</taxon>
        <taxon>Hyphomicrobiales</taxon>
        <taxon>Nitrobacteraceae</taxon>
        <taxon>Afipia</taxon>
    </lineage>
</organism>
<dbReference type="Pfam" id="PF06114">
    <property type="entry name" value="Peptidase_M78"/>
    <property type="match status" value="1"/>
</dbReference>
<gene>
    <name evidence="3" type="ORF">NCTC12722_00558</name>
</gene>
<feature type="domain" description="IrrE N-terminal-like" evidence="2">
    <location>
        <begin position="38"/>
        <end position="144"/>
    </location>
</feature>
<dbReference type="EMBL" id="UIGB01000001">
    <property type="protein sequence ID" value="SUU83394.1"/>
    <property type="molecule type" value="Genomic_DNA"/>
</dbReference>
<evidence type="ECO:0000313" key="3">
    <source>
        <dbReference type="EMBL" id="SUU83394.1"/>
    </source>
</evidence>
<feature type="region of interest" description="Disordered" evidence="1">
    <location>
        <begin position="276"/>
        <end position="296"/>
    </location>
</feature>
<feature type="compositionally biased region" description="Acidic residues" evidence="1">
    <location>
        <begin position="277"/>
        <end position="286"/>
    </location>
</feature>
<proteinExistence type="predicted"/>
<evidence type="ECO:0000256" key="1">
    <source>
        <dbReference type="SAM" id="MobiDB-lite"/>
    </source>
</evidence>
<protein>
    <submittedName>
        <fullName evidence="3">Domain of uncharacterized function (DUF955)</fullName>
    </submittedName>
</protein>
<dbReference type="Gene3D" id="1.10.10.2910">
    <property type="match status" value="1"/>
</dbReference>
<evidence type="ECO:0000259" key="2">
    <source>
        <dbReference type="Pfam" id="PF06114"/>
    </source>
</evidence>
<name>A0A380W363_AFIFE</name>
<dbReference type="RefSeq" id="WP_002718173.1">
    <property type="nucleotide sequence ID" value="NZ_UFSI01000001.1"/>
</dbReference>
<evidence type="ECO:0000313" key="4">
    <source>
        <dbReference type="Proteomes" id="UP000254343"/>
    </source>
</evidence>
<dbReference type="OrthoDB" id="9794834at2"/>
<dbReference type="InterPro" id="IPR010359">
    <property type="entry name" value="IrrE_HExxH"/>
</dbReference>
<dbReference type="AlphaFoldDB" id="A0A380W363"/>
<reference evidence="3 4" key="1">
    <citation type="submission" date="2018-06" db="EMBL/GenBank/DDBJ databases">
        <authorList>
            <consortium name="Pathogen Informatics"/>
            <person name="Doyle S."/>
        </authorList>
    </citation>
    <scope>NUCLEOTIDE SEQUENCE [LARGE SCALE GENOMIC DNA]</scope>
    <source>
        <strain evidence="3 4">NCTC12722</strain>
    </source>
</reference>
<dbReference type="InterPro" id="IPR052345">
    <property type="entry name" value="Rad_response_metalloprotease"/>
</dbReference>